<dbReference type="InterPro" id="IPR009057">
    <property type="entry name" value="Homeodomain-like_sf"/>
</dbReference>
<organism evidence="1 2">
    <name type="scientific">Tetraparma gracilis</name>
    <dbReference type="NCBI Taxonomy" id="2962635"/>
    <lineage>
        <taxon>Eukaryota</taxon>
        <taxon>Sar</taxon>
        <taxon>Stramenopiles</taxon>
        <taxon>Ochrophyta</taxon>
        <taxon>Bolidophyceae</taxon>
        <taxon>Parmales</taxon>
        <taxon>Triparmaceae</taxon>
        <taxon>Tetraparma</taxon>
    </lineage>
</organism>
<dbReference type="Proteomes" id="UP001165060">
    <property type="component" value="Unassembled WGS sequence"/>
</dbReference>
<proteinExistence type="predicted"/>
<dbReference type="EMBL" id="BRYB01002275">
    <property type="protein sequence ID" value="GMI42306.1"/>
    <property type="molecule type" value="Genomic_DNA"/>
</dbReference>
<dbReference type="SUPFAM" id="SSF46689">
    <property type="entry name" value="Homeodomain-like"/>
    <property type="match status" value="1"/>
</dbReference>
<reference evidence="1 2" key="1">
    <citation type="journal article" date="2023" name="Commun. Biol.">
        <title>Genome analysis of Parmales, the sister group of diatoms, reveals the evolutionary specialization of diatoms from phago-mixotrophs to photoautotrophs.</title>
        <authorList>
            <person name="Ban H."/>
            <person name="Sato S."/>
            <person name="Yoshikawa S."/>
            <person name="Yamada K."/>
            <person name="Nakamura Y."/>
            <person name="Ichinomiya M."/>
            <person name="Sato N."/>
            <person name="Blanc-Mathieu R."/>
            <person name="Endo H."/>
            <person name="Kuwata A."/>
            <person name="Ogata H."/>
        </authorList>
    </citation>
    <scope>NUCLEOTIDE SEQUENCE [LARGE SCALE GENOMIC DNA]</scope>
</reference>
<accession>A0ABQ6N882</accession>
<gene>
    <name evidence="1" type="ORF">TeGR_g7065</name>
</gene>
<protein>
    <recommendedName>
        <fullName evidence="3">Transposase</fullName>
    </recommendedName>
</protein>
<evidence type="ECO:0008006" key="3">
    <source>
        <dbReference type="Google" id="ProtNLM"/>
    </source>
</evidence>
<evidence type="ECO:0000313" key="1">
    <source>
        <dbReference type="EMBL" id="GMI42306.1"/>
    </source>
</evidence>
<comment type="caution">
    <text evidence="1">The sequence shown here is derived from an EMBL/GenBank/DDBJ whole genome shotgun (WGS) entry which is preliminary data.</text>
</comment>
<name>A0ABQ6N882_9STRA</name>
<evidence type="ECO:0000313" key="2">
    <source>
        <dbReference type="Proteomes" id="UP001165060"/>
    </source>
</evidence>
<keyword evidence="2" id="KW-1185">Reference proteome</keyword>
<sequence length="88" mass="10069">MKGYPVPFTDDKVGIWHKQREQGNLRPKYGGNKGARKVSDEVLARAYKALQDRGEKISVTEMAQELSKESGTKIGRSTLYKWLKKRKT</sequence>